<name>A0AA39D0H2_9EURO</name>
<evidence type="ECO:0000313" key="4">
    <source>
        <dbReference type="Proteomes" id="UP001172681"/>
    </source>
</evidence>
<dbReference type="Proteomes" id="UP001172681">
    <property type="component" value="Unassembled WGS sequence"/>
</dbReference>
<evidence type="ECO:0000313" key="3">
    <source>
        <dbReference type="EMBL" id="KAJ9637595.1"/>
    </source>
</evidence>
<proteinExistence type="predicted"/>
<reference evidence="3" key="1">
    <citation type="submission" date="2022-10" db="EMBL/GenBank/DDBJ databases">
        <title>Culturing micro-colonial fungi from biological soil crusts in the Mojave desert and describing Neophaeococcomyces mojavensis, and introducing the new genera and species Taxawa tesnikishii.</title>
        <authorList>
            <person name="Kurbessoian T."/>
            <person name="Stajich J.E."/>
        </authorList>
    </citation>
    <scope>NUCLEOTIDE SEQUENCE</scope>
    <source>
        <strain evidence="3">TK_35</strain>
    </source>
</reference>
<sequence length="221" mass="24842">MAVQSKSAIPLFIFLALLLLLLPCAAILWHGNRKFRERRKRRKPGPKTFQNIVQTMPTSFEMGKIRTPPVAVAPPRERTRERKQLPLAWRGPDGKFIIPNQIFSQQDTLDIGSNRNHRQIQGAPAKVGVEGRDLTIPSLPPTPPTPQEPTPPTQYATVVDLPPFVLMAAPAPKREQSHARVFDAPQRRAEFAKAPQVHSQYGIPEDDVEYDTPGQTPKNWT</sequence>
<dbReference type="EMBL" id="JAPDRN010000024">
    <property type="protein sequence ID" value="KAJ9637595.1"/>
    <property type="molecule type" value="Genomic_DNA"/>
</dbReference>
<organism evidence="3 4">
    <name type="scientific">Knufia peltigerae</name>
    <dbReference type="NCBI Taxonomy" id="1002370"/>
    <lineage>
        <taxon>Eukaryota</taxon>
        <taxon>Fungi</taxon>
        <taxon>Dikarya</taxon>
        <taxon>Ascomycota</taxon>
        <taxon>Pezizomycotina</taxon>
        <taxon>Eurotiomycetes</taxon>
        <taxon>Chaetothyriomycetidae</taxon>
        <taxon>Chaetothyriales</taxon>
        <taxon>Trichomeriaceae</taxon>
        <taxon>Knufia</taxon>
    </lineage>
</organism>
<dbReference type="AlphaFoldDB" id="A0AA39D0H2"/>
<comment type="caution">
    <text evidence="3">The sequence shown here is derived from an EMBL/GenBank/DDBJ whole genome shotgun (WGS) entry which is preliminary data.</text>
</comment>
<feature type="region of interest" description="Disordered" evidence="1">
    <location>
        <begin position="172"/>
        <end position="221"/>
    </location>
</feature>
<accession>A0AA39D0H2</accession>
<feature type="compositionally biased region" description="Basic and acidic residues" evidence="1">
    <location>
        <begin position="172"/>
        <end position="191"/>
    </location>
</feature>
<keyword evidence="2" id="KW-0732">Signal</keyword>
<gene>
    <name evidence="3" type="ORF">H2204_004744</name>
</gene>
<feature type="signal peptide" evidence="2">
    <location>
        <begin position="1"/>
        <end position="26"/>
    </location>
</feature>
<feature type="chain" id="PRO_5041312077" evidence="2">
    <location>
        <begin position="27"/>
        <end position="221"/>
    </location>
</feature>
<protein>
    <submittedName>
        <fullName evidence="3">Uncharacterized protein</fullName>
    </submittedName>
</protein>
<evidence type="ECO:0000256" key="1">
    <source>
        <dbReference type="SAM" id="MobiDB-lite"/>
    </source>
</evidence>
<keyword evidence="4" id="KW-1185">Reference proteome</keyword>
<evidence type="ECO:0000256" key="2">
    <source>
        <dbReference type="SAM" id="SignalP"/>
    </source>
</evidence>